<dbReference type="GO" id="GO:0045259">
    <property type="term" value="C:proton-transporting ATP synthase complex"/>
    <property type="evidence" value="ECO:0007669"/>
    <property type="project" value="UniProtKB-KW"/>
</dbReference>
<keyword evidence="9 12" id="KW-0472">Membrane</keyword>
<dbReference type="SUPFAM" id="SSF81336">
    <property type="entry name" value="F1F0 ATP synthase subunit A"/>
    <property type="match status" value="1"/>
</dbReference>
<dbReference type="PRINTS" id="PR00123">
    <property type="entry name" value="ATPASEA"/>
</dbReference>
<evidence type="ECO:0000256" key="4">
    <source>
        <dbReference type="ARBA" id="ARBA00022547"/>
    </source>
</evidence>
<sequence length="224" mass="25707">MMMSLFSMFDPSASFNLHMNWIYMVISLLLMPSLYWCSKSRVNNFILLILNTLYKEFSSLFSYNILFKGSVLISCSLFLFIMFNNITSNFPYTFCCSAHIVFSLSLSVPIWLSIILFYWFNLTKTMLSHLVPMGTPGILMPLMVLIELTSNIIRPFALSVRLTANLIAGHLLMALLGNTLDINSYFWMIILLVQTGFMIFELMVAIIQSYVFSVLMTLYSSEIS</sequence>
<dbReference type="InterPro" id="IPR045083">
    <property type="entry name" value="ATP_synth_F0_asu_bact/mt"/>
</dbReference>
<evidence type="ECO:0000256" key="12">
    <source>
        <dbReference type="SAM" id="Phobius"/>
    </source>
</evidence>
<dbReference type="PANTHER" id="PTHR11410">
    <property type="entry name" value="ATP SYNTHASE SUBUNIT A"/>
    <property type="match status" value="1"/>
</dbReference>
<geneLocation type="mitochondrion" evidence="13"/>
<dbReference type="Gene3D" id="1.20.120.220">
    <property type="entry name" value="ATP synthase, F0 complex, subunit A"/>
    <property type="match status" value="1"/>
</dbReference>
<feature type="transmembrane region" description="Helical" evidence="12">
    <location>
        <begin position="126"/>
        <end position="146"/>
    </location>
</feature>
<evidence type="ECO:0000256" key="2">
    <source>
        <dbReference type="ARBA" id="ARBA00006810"/>
    </source>
</evidence>
<feature type="transmembrane region" description="Helical" evidence="12">
    <location>
        <begin position="98"/>
        <end position="120"/>
    </location>
</feature>
<feature type="transmembrane region" description="Helical" evidence="12">
    <location>
        <begin position="20"/>
        <end position="38"/>
    </location>
</feature>
<dbReference type="NCBIfam" id="TIGR01131">
    <property type="entry name" value="ATP_synt_6_or_A"/>
    <property type="match status" value="1"/>
</dbReference>
<name>A0A2U9QJF3_BLAOC</name>
<keyword evidence="7 12" id="KW-1133">Transmembrane helix</keyword>
<dbReference type="GO" id="GO:0046933">
    <property type="term" value="F:proton-transporting ATP synthase activity, rotational mechanism"/>
    <property type="evidence" value="ECO:0007669"/>
    <property type="project" value="TreeGrafter"/>
</dbReference>
<keyword evidence="10" id="KW-0066">ATP synthesis</keyword>
<reference evidence="13" key="1">
    <citation type="submission" date="2018-02" db="EMBL/GenBank/DDBJ databases">
        <title>Resolving the psyllid tree of life: Phylogenomic analysis of the superfamily Psylloidea (Hemiptera).</title>
        <authorList>
            <person name="Percy D.M."/>
            <person name="Sveinsson S."/>
            <person name="Lemmon A.R."/>
            <person name="Lemmon E.M."/>
            <person name="Ouvrard D."/>
            <person name="Burckhardt D."/>
        </authorList>
    </citation>
    <scope>NUCLEOTIDE SEQUENCE</scope>
    <source>
        <strain evidence="13">DP2.nwbl.00853_circ</strain>
    </source>
</reference>
<evidence type="ECO:0000256" key="9">
    <source>
        <dbReference type="ARBA" id="ARBA00023136"/>
    </source>
</evidence>
<evidence type="ECO:0000256" key="3">
    <source>
        <dbReference type="ARBA" id="ARBA00022448"/>
    </source>
</evidence>
<keyword evidence="5 12" id="KW-0812">Transmembrane</keyword>
<protein>
    <recommendedName>
        <fullName evidence="11">ATP synthase subunit a</fullName>
    </recommendedName>
</protein>
<evidence type="ECO:0000256" key="5">
    <source>
        <dbReference type="ARBA" id="ARBA00022692"/>
    </source>
</evidence>
<dbReference type="GO" id="GO:0005743">
    <property type="term" value="C:mitochondrial inner membrane"/>
    <property type="evidence" value="ECO:0007669"/>
    <property type="project" value="UniProtKB-SubCell"/>
</dbReference>
<evidence type="ECO:0000256" key="10">
    <source>
        <dbReference type="ARBA" id="ARBA00023310"/>
    </source>
</evidence>
<comment type="similarity">
    <text evidence="2">Belongs to the ATPase A chain family.</text>
</comment>
<feature type="transmembrane region" description="Helical" evidence="12">
    <location>
        <begin position="186"/>
        <end position="219"/>
    </location>
</feature>
<dbReference type="EMBL" id="MG989221">
    <property type="protein sequence ID" value="AWU48861.1"/>
    <property type="molecule type" value="Genomic_DNA"/>
</dbReference>
<dbReference type="Pfam" id="PF00119">
    <property type="entry name" value="ATP-synt_A"/>
    <property type="match status" value="1"/>
</dbReference>
<dbReference type="InterPro" id="IPR000568">
    <property type="entry name" value="ATP_synth_F0_asu"/>
</dbReference>
<keyword evidence="4" id="KW-0138">CF(0)</keyword>
<accession>A0A2U9QJF3</accession>
<keyword evidence="3" id="KW-0813">Transport</keyword>
<evidence type="ECO:0000256" key="7">
    <source>
        <dbReference type="ARBA" id="ARBA00022989"/>
    </source>
</evidence>
<dbReference type="InterPro" id="IPR023011">
    <property type="entry name" value="ATP_synth_F0_asu_AS"/>
</dbReference>
<dbReference type="PANTHER" id="PTHR11410:SF0">
    <property type="entry name" value="ATP SYNTHASE SUBUNIT A"/>
    <property type="match status" value="1"/>
</dbReference>
<proteinExistence type="inferred from homology"/>
<dbReference type="PROSITE" id="PS00449">
    <property type="entry name" value="ATPASE_A"/>
    <property type="match status" value="1"/>
</dbReference>
<gene>
    <name evidence="13" type="primary">atp6</name>
</gene>
<comment type="subcellular location">
    <subcellularLocation>
        <location evidence="1">Membrane</location>
        <topology evidence="1">Multi-pass membrane protein</topology>
    </subcellularLocation>
    <subcellularLocation>
        <location evidence="11">Mitochondrion inner membrane</location>
        <topology evidence="11">Multi-pass membrane protein</topology>
    </subcellularLocation>
</comment>
<organism evidence="13">
    <name type="scientific">Blastopsylla occidentalis</name>
    <name type="common">Eucalyptus psyllid</name>
    <dbReference type="NCBI Taxonomy" id="121832"/>
    <lineage>
        <taxon>Eukaryota</taxon>
        <taxon>Metazoa</taxon>
        <taxon>Ecdysozoa</taxon>
        <taxon>Arthropoda</taxon>
        <taxon>Hexapoda</taxon>
        <taxon>Insecta</taxon>
        <taxon>Pterygota</taxon>
        <taxon>Neoptera</taxon>
        <taxon>Paraneoptera</taxon>
        <taxon>Hemiptera</taxon>
        <taxon>Sternorrhyncha</taxon>
        <taxon>Psylloidea</taxon>
        <taxon>Aphalaridae</taxon>
        <taxon>Blastopsylla</taxon>
    </lineage>
</organism>
<evidence type="ECO:0000256" key="1">
    <source>
        <dbReference type="ARBA" id="ARBA00004141"/>
    </source>
</evidence>
<keyword evidence="6" id="KW-0375">Hydrogen ion transport</keyword>
<keyword evidence="13" id="KW-0496">Mitochondrion</keyword>
<dbReference type="AlphaFoldDB" id="A0A2U9QJF3"/>
<feature type="transmembrane region" description="Helical" evidence="12">
    <location>
        <begin position="69"/>
        <end position="86"/>
    </location>
</feature>
<dbReference type="CDD" id="cd00310">
    <property type="entry name" value="ATP-synt_Fo_a_6"/>
    <property type="match status" value="1"/>
</dbReference>
<evidence type="ECO:0000256" key="8">
    <source>
        <dbReference type="ARBA" id="ARBA00023065"/>
    </source>
</evidence>
<dbReference type="InterPro" id="IPR035908">
    <property type="entry name" value="F0_ATP_A_sf"/>
</dbReference>
<feature type="transmembrane region" description="Helical" evidence="12">
    <location>
        <begin position="158"/>
        <end position="180"/>
    </location>
</feature>
<evidence type="ECO:0000256" key="6">
    <source>
        <dbReference type="ARBA" id="ARBA00022781"/>
    </source>
</evidence>
<dbReference type="GeneID" id="37507851"/>
<dbReference type="RefSeq" id="YP_009502258.1">
    <property type="nucleotide sequence ID" value="NC_038147.1"/>
</dbReference>
<evidence type="ECO:0000256" key="11">
    <source>
        <dbReference type="RuleBase" id="RU004450"/>
    </source>
</evidence>
<keyword evidence="8" id="KW-0406">Ion transport</keyword>
<evidence type="ECO:0000313" key="13">
    <source>
        <dbReference type="EMBL" id="AWU48861.1"/>
    </source>
</evidence>